<protein>
    <submittedName>
        <fullName evidence="1">Uncharacterized protein</fullName>
    </submittedName>
</protein>
<organism evidence="1">
    <name type="scientific">Thermogladius calderae</name>
    <dbReference type="NCBI Taxonomy" id="1200300"/>
    <lineage>
        <taxon>Archaea</taxon>
        <taxon>Thermoproteota</taxon>
        <taxon>Thermoprotei</taxon>
        <taxon>Desulfurococcales</taxon>
        <taxon>Desulfurococcaceae</taxon>
        <taxon>Thermogladius</taxon>
    </lineage>
</organism>
<reference evidence="1" key="1">
    <citation type="journal article" date="2020" name="mSystems">
        <title>Genome- and Community-Level Interaction Insights into Carbon Utilization and Element Cycling Functions of Hydrothermarchaeota in Hydrothermal Sediment.</title>
        <authorList>
            <person name="Zhou Z."/>
            <person name="Liu Y."/>
            <person name="Xu W."/>
            <person name="Pan J."/>
            <person name="Luo Z.H."/>
            <person name="Li M."/>
        </authorList>
    </citation>
    <scope>NUCLEOTIDE SEQUENCE [LARGE SCALE GENOMIC DNA]</scope>
    <source>
        <strain evidence="1">SpSt-110</strain>
    </source>
</reference>
<gene>
    <name evidence="1" type="ORF">ENM60_00735</name>
</gene>
<comment type="caution">
    <text evidence="1">The sequence shown here is derived from an EMBL/GenBank/DDBJ whole genome shotgun (WGS) entry which is preliminary data.</text>
</comment>
<accession>A0A7J3XX94</accession>
<proteinExistence type="predicted"/>
<sequence length="81" mass="9437">MAVARSHYSARKGKKPLLTTSRLDHSRLLECLELVEKYNYGELRDKPIHLMSSEEFEATICYNFYSQQLNRLLRGALFNNG</sequence>
<name>A0A7J3XX94_9CREN</name>
<dbReference type="AlphaFoldDB" id="A0A7J3XX94"/>
<evidence type="ECO:0000313" key="1">
    <source>
        <dbReference type="EMBL" id="HHP67317.1"/>
    </source>
</evidence>
<dbReference type="EMBL" id="DRYK01000014">
    <property type="protein sequence ID" value="HHP67317.1"/>
    <property type="molecule type" value="Genomic_DNA"/>
</dbReference>